<feature type="compositionally biased region" description="Polar residues" evidence="5">
    <location>
        <begin position="306"/>
        <end position="315"/>
    </location>
</feature>
<keyword evidence="4 6" id="KW-0472">Membrane</keyword>
<evidence type="ECO:0000256" key="5">
    <source>
        <dbReference type="SAM" id="MobiDB-lite"/>
    </source>
</evidence>
<dbReference type="EMBL" id="LFJN01000035">
    <property type="protein sequence ID" value="KPI35971.1"/>
    <property type="molecule type" value="Genomic_DNA"/>
</dbReference>
<dbReference type="GO" id="GO:0071944">
    <property type="term" value="C:cell periphery"/>
    <property type="evidence" value="ECO:0007669"/>
    <property type="project" value="UniProtKB-ARBA"/>
</dbReference>
<dbReference type="CDD" id="cd12087">
    <property type="entry name" value="TM_EGFR-like"/>
    <property type="match status" value="1"/>
</dbReference>
<dbReference type="PANTHER" id="PTHR15549">
    <property type="entry name" value="PAIRED IMMUNOGLOBULIN-LIKE TYPE 2 RECEPTOR"/>
    <property type="match status" value="1"/>
</dbReference>
<keyword evidence="9" id="KW-1185">Reference proteome</keyword>
<keyword evidence="2 6" id="KW-0812">Transmembrane</keyword>
<comment type="subcellular location">
    <subcellularLocation>
        <location evidence="1">Membrane</location>
        <topology evidence="1">Single-pass membrane protein</topology>
    </subcellularLocation>
</comment>
<evidence type="ECO:0000259" key="7">
    <source>
        <dbReference type="Pfam" id="PF04478"/>
    </source>
</evidence>
<dbReference type="InterPro" id="IPR007567">
    <property type="entry name" value="Mid2_dom"/>
</dbReference>
<reference evidence="8 9" key="1">
    <citation type="submission" date="2015-06" db="EMBL/GenBank/DDBJ databases">
        <title>Draft genome of the ant-associated black yeast Phialophora attae CBS 131958.</title>
        <authorList>
            <person name="Moreno L.F."/>
            <person name="Stielow B.J."/>
            <person name="de Hoog S."/>
            <person name="Vicente V.A."/>
            <person name="Weiss V.A."/>
            <person name="de Vries M."/>
            <person name="Cruz L.M."/>
            <person name="Souza E.M."/>
        </authorList>
    </citation>
    <scope>NUCLEOTIDE SEQUENCE [LARGE SCALE GENOMIC DNA]</scope>
    <source>
        <strain evidence="8 9">CBS 131958</strain>
    </source>
</reference>
<keyword evidence="3 6" id="KW-1133">Transmembrane helix</keyword>
<name>A0A0N0NIL5_9EURO</name>
<feature type="transmembrane region" description="Helical" evidence="6">
    <location>
        <begin position="196"/>
        <end position="219"/>
    </location>
</feature>
<feature type="compositionally biased region" description="Polar residues" evidence="5">
    <location>
        <begin position="250"/>
        <end position="299"/>
    </location>
</feature>
<accession>A0A0N0NIL5</accession>
<evidence type="ECO:0000313" key="8">
    <source>
        <dbReference type="EMBL" id="KPI35971.1"/>
    </source>
</evidence>
<proteinExistence type="predicted"/>
<feature type="region of interest" description="Disordered" evidence="5">
    <location>
        <begin position="226"/>
        <end position="315"/>
    </location>
</feature>
<dbReference type="Proteomes" id="UP000038010">
    <property type="component" value="Unassembled WGS sequence"/>
</dbReference>
<evidence type="ECO:0000256" key="1">
    <source>
        <dbReference type="ARBA" id="ARBA00004167"/>
    </source>
</evidence>
<protein>
    <recommendedName>
        <fullName evidence="7">Mid2 domain-containing protein</fullName>
    </recommendedName>
</protein>
<organism evidence="8 9">
    <name type="scientific">Cyphellophora attinorum</name>
    <dbReference type="NCBI Taxonomy" id="1664694"/>
    <lineage>
        <taxon>Eukaryota</taxon>
        <taxon>Fungi</taxon>
        <taxon>Dikarya</taxon>
        <taxon>Ascomycota</taxon>
        <taxon>Pezizomycotina</taxon>
        <taxon>Eurotiomycetes</taxon>
        <taxon>Chaetothyriomycetidae</taxon>
        <taxon>Chaetothyriales</taxon>
        <taxon>Cyphellophoraceae</taxon>
        <taxon>Cyphellophora</taxon>
    </lineage>
</organism>
<evidence type="ECO:0000256" key="2">
    <source>
        <dbReference type="ARBA" id="ARBA00022692"/>
    </source>
</evidence>
<evidence type="ECO:0000256" key="4">
    <source>
        <dbReference type="ARBA" id="ARBA00023136"/>
    </source>
</evidence>
<dbReference type="RefSeq" id="XP_017995934.1">
    <property type="nucleotide sequence ID" value="XM_018139194.1"/>
</dbReference>
<sequence>MAAFTYPKPASAGDVPTVSIGAALKFEWEGTKGDDYYTNSHLFLMKNDDNYTCTELNLGKVYCLDITGSLNAEDNSFFTWKVTTGEYPEYPEDQAPYFYAIMAGFNSSDGTSSNGNVLEKFYADRFDIYPEDQIPTTTFQAPPAATETSRPALSSTTDTPTTTSAPVSATTTPASSSSATATPASSSSGLSSGSKAAIGVAVGIGVPLIILLAVIAFFLRRRRNKRNTPPASVSGPSGVAPPYDDKNSKHYSSGPSELATPSQPSAWASPQQGATTHLSTATNPGTYSDQSWQGQQSQPFLHEMSADNNALSPRR</sequence>
<feature type="domain" description="Mid2" evidence="7">
    <location>
        <begin position="167"/>
        <end position="219"/>
    </location>
</feature>
<evidence type="ECO:0000313" key="9">
    <source>
        <dbReference type="Proteomes" id="UP000038010"/>
    </source>
</evidence>
<dbReference type="AlphaFoldDB" id="A0A0N0NIL5"/>
<dbReference type="Pfam" id="PF04478">
    <property type="entry name" value="Mid2"/>
    <property type="match status" value="1"/>
</dbReference>
<dbReference type="STRING" id="1664694.A0A0N0NIL5"/>
<dbReference type="VEuPathDB" id="FungiDB:AB675_10423"/>
<dbReference type="GeneID" id="28731074"/>
<gene>
    <name evidence="8" type="ORF">AB675_10423</name>
</gene>
<comment type="caution">
    <text evidence="8">The sequence shown here is derived from an EMBL/GenBank/DDBJ whole genome shotgun (WGS) entry which is preliminary data.</text>
</comment>
<evidence type="ECO:0000256" key="3">
    <source>
        <dbReference type="ARBA" id="ARBA00022989"/>
    </source>
</evidence>
<dbReference type="GO" id="GO:0016020">
    <property type="term" value="C:membrane"/>
    <property type="evidence" value="ECO:0007669"/>
    <property type="project" value="UniProtKB-SubCell"/>
</dbReference>
<evidence type="ECO:0000256" key="6">
    <source>
        <dbReference type="SAM" id="Phobius"/>
    </source>
</evidence>
<feature type="region of interest" description="Disordered" evidence="5">
    <location>
        <begin position="135"/>
        <end position="192"/>
    </location>
</feature>
<dbReference type="PANTHER" id="PTHR15549:SF26">
    <property type="entry name" value="AXIAL BUDDING PATTERN PROTEIN 2-RELATED"/>
    <property type="match status" value="1"/>
</dbReference>
<dbReference type="InterPro" id="IPR051694">
    <property type="entry name" value="Immunoregulatory_rcpt-like"/>
</dbReference>